<proteinExistence type="predicted"/>
<dbReference type="EMBL" id="CATOUU010000791">
    <property type="protein sequence ID" value="CAI9948836.1"/>
    <property type="molecule type" value="Genomic_DNA"/>
</dbReference>
<evidence type="ECO:0000313" key="1">
    <source>
        <dbReference type="EMBL" id="CAI9948836.1"/>
    </source>
</evidence>
<gene>
    <name evidence="1" type="ORF">HINF_LOCUS36481</name>
    <name evidence="2" type="ORF">HINF_LOCUS56370</name>
</gene>
<comment type="caution">
    <text evidence="1">The sequence shown here is derived from an EMBL/GenBank/DDBJ whole genome shotgun (WGS) entry which is preliminary data.</text>
</comment>
<protein>
    <submittedName>
        <fullName evidence="2">Hypothetical_protein</fullName>
    </submittedName>
</protein>
<name>A0AA86UEF1_9EUKA</name>
<evidence type="ECO:0000313" key="3">
    <source>
        <dbReference type="Proteomes" id="UP001642409"/>
    </source>
</evidence>
<evidence type="ECO:0000313" key="2">
    <source>
        <dbReference type="EMBL" id="CAL6073998.1"/>
    </source>
</evidence>
<organism evidence="1">
    <name type="scientific">Hexamita inflata</name>
    <dbReference type="NCBI Taxonomy" id="28002"/>
    <lineage>
        <taxon>Eukaryota</taxon>
        <taxon>Metamonada</taxon>
        <taxon>Diplomonadida</taxon>
        <taxon>Hexamitidae</taxon>
        <taxon>Hexamitinae</taxon>
        <taxon>Hexamita</taxon>
    </lineage>
</organism>
<sequence>MIYEFFGLFVAIWTFYVSTSLSGEFWSKWVDFLNLGHMVNSENIFVDLNNVLFDKELILKCWDFSIIIYDIDHIQQQNLFSFQYSNISIIFRGYILVPLMNVPERLNKSRTTNLSCLKYIMQ</sequence>
<accession>A0AA86UEF1</accession>
<reference evidence="1" key="1">
    <citation type="submission" date="2023-06" db="EMBL/GenBank/DDBJ databases">
        <authorList>
            <person name="Kurt Z."/>
        </authorList>
    </citation>
    <scope>NUCLEOTIDE SEQUENCE</scope>
</reference>
<reference evidence="2 3" key="2">
    <citation type="submission" date="2024-07" db="EMBL/GenBank/DDBJ databases">
        <authorList>
            <person name="Akdeniz Z."/>
        </authorList>
    </citation>
    <scope>NUCLEOTIDE SEQUENCE [LARGE SCALE GENOMIC DNA]</scope>
</reference>
<dbReference type="AlphaFoldDB" id="A0AA86UEF1"/>
<dbReference type="Proteomes" id="UP001642409">
    <property type="component" value="Unassembled WGS sequence"/>
</dbReference>
<dbReference type="EMBL" id="CAXDID020000304">
    <property type="protein sequence ID" value="CAL6073998.1"/>
    <property type="molecule type" value="Genomic_DNA"/>
</dbReference>
<keyword evidence="3" id="KW-1185">Reference proteome</keyword>